<organism evidence="3 4">
    <name type="scientific">Scardovia inopinata F0304</name>
    <dbReference type="NCBI Taxonomy" id="641146"/>
    <lineage>
        <taxon>Bacteria</taxon>
        <taxon>Bacillati</taxon>
        <taxon>Actinomycetota</taxon>
        <taxon>Actinomycetes</taxon>
        <taxon>Bifidobacteriales</taxon>
        <taxon>Bifidobacteriaceae</taxon>
        <taxon>Scardovia</taxon>
    </lineage>
</organism>
<dbReference type="InterPro" id="IPR029057">
    <property type="entry name" value="PRTase-like"/>
</dbReference>
<protein>
    <recommendedName>
        <fullName evidence="2">Phosphoribosyltransferase domain-containing protein</fullName>
    </recommendedName>
</protein>
<dbReference type="HOGENOM" id="CLU_054549_3_2_11"/>
<gene>
    <name evidence="3" type="ORF">HMPREF9020_00613</name>
</gene>
<dbReference type="Proteomes" id="UP000005777">
    <property type="component" value="Unassembled WGS sequence"/>
</dbReference>
<dbReference type="SUPFAM" id="SSF53271">
    <property type="entry name" value="PRTase-like"/>
    <property type="match status" value="1"/>
</dbReference>
<dbReference type="RefSeq" id="WP_006292979.1">
    <property type="nucleotide sequence ID" value="NZ_GG770225.1"/>
</dbReference>
<dbReference type="Gene3D" id="3.40.50.2020">
    <property type="match status" value="1"/>
</dbReference>
<keyword evidence="4" id="KW-1185">Reference proteome</keyword>
<feature type="domain" description="Phosphoribosyltransferase" evidence="2">
    <location>
        <begin position="191"/>
        <end position="238"/>
    </location>
</feature>
<dbReference type="eggNOG" id="COG1040">
    <property type="taxonomic scope" value="Bacteria"/>
</dbReference>
<dbReference type="PANTHER" id="PTHR47505">
    <property type="entry name" value="DNA UTILIZATION PROTEIN YHGH"/>
    <property type="match status" value="1"/>
</dbReference>
<comment type="caution">
    <text evidence="3">The sequence shown here is derived from an EMBL/GenBank/DDBJ whole genome shotgun (WGS) entry which is preliminary data.</text>
</comment>
<name>W5IJF3_SCAIO</name>
<evidence type="ECO:0000256" key="1">
    <source>
        <dbReference type="ARBA" id="ARBA00008007"/>
    </source>
</evidence>
<evidence type="ECO:0000313" key="3">
    <source>
        <dbReference type="EMBL" id="EFG26982.1"/>
    </source>
</evidence>
<dbReference type="AlphaFoldDB" id="W5IJF3"/>
<evidence type="ECO:0000313" key="4">
    <source>
        <dbReference type="Proteomes" id="UP000005777"/>
    </source>
</evidence>
<dbReference type="InterPro" id="IPR000836">
    <property type="entry name" value="PRTase_dom"/>
</dbReference>
<sequence>MSNSLSLLRYLLFPRCCAGCGRPDQILCPSCTDLFYQWSTSPLHDYYDHSSPDCPACLVYACSTYDDCVRQAILAWKDHGDEELDKPFSQALCDLLASVLEILSFSKSSKFSKAGKSVLLVPAPSTRASFYRRGRAQLIPLCRAAERNLQSDGFDLRSAPVLSIDGSSGKAVAHNDRRSRLARLAGRIRISSPASIQGHPVILLDDIVTTGSTLRSCQAVIEEAGGCVVAAVVLSSRPRQ</sequence>
<accession>W5IJF3</accession>
<dbReference type="InterPro" id="IPR051910">
    <property type="entry name" value="ComF/GntX_DNA_util-trans"/>
</dbReference>
<reference evidence="3 4" key="1">
    <citation type="submission" date="2012-01" db="EMBL/GenBank/DDBJ databases">
        <title>The Genome Sequence of Scardovia inopinata F0304.</title>
        <authorList>
            <consortium name="The Broad Institute Genome Sequencing Platform"/>
            <person name="Ward D."/>
            <person name="Earl A."/>
            <person name="Feldgarden M."/>
            <person name="Gevers D."/>
            <person name="Young S."/>
            <person name="Zeng Q."/>
            <person name="Koehrsen M."/>
            <person name="Alvarado L."/>
            <person name="Berlin A.M."/>
            <person name="Borenstein D."/>
            <person name="Chapman S.B."/>
            <person name="Chen Z."/>
            <person name="Engels R."/>
            <person name="Freedman E."/>
            <person name="Gellesch M."/>
            <person name="Goldberg J."/>
            <person name="Griggs A."/>
            <person name="Gujja S."/>
            <person name="Heilman E.R."/>
            <person name="Heiman D.I."/>
            <person name="Hepburn T.A."/>
            <person name="Howarth C."/>
            <person name="Jen D."/>
            <person name="Larson L."/>
            <person name="Mehta T."/>
            <person name="Park D."/>
            <person name="Pearson M."/>
            <person name="Richards J."/>
            <person name="Roberts A."/>
            <person name="Saif S."/>
            <person name="Shea T.D."/>
            <person name="Shenoy N."/>
            <person name="Sisk P."/>
            <person name="Stolte C."/>
            <person name="Sykes S.N."/>
            <person name="Walk T."/>
            <person name="White J."/>
            <person name="Yandava C."/>
            <person name="Izard J."/>
            <person name="Baranova O.V."/>
            <person name="Blanton J.M."/>
            <person name="Tanner A.C."/>
            <person name="Dewhirst F."/>
            <person name="Haas B."/>
            <person name="Nusbaum C."/>
            <person name="Birren B."/>
        </authorList>
    </citation>
    <scope>NUCLEOTIDE SEQUENCE [LARGE SCALE GENOMIC DNA]</scope>
    <source>
        <strain evidence="3 4">F0304</strain>
    </source>
</reference>
<dbReference type="PANTHER" id="PTHR47505:SF1">
    <property type="entry name" value="DNA UTILIZATION PROTEIN YHGH"/>
    <property type="match status" value="1"/>
</dbReference>
<dbReference type="EMBL" id="ADCX01000003">
    <property type="protein sequence ID" value="EFG26982.1"/>
    <property type="molecule type" value="Genomic_DNA"/>
</dbReference>
<comment type="similarity">
    <text evidence="1">Belongs to the ComF/GntX family.</text>
</comment>
<evidence type="ECO:0000259" key="2">
    <source>
        <dbReference type="Pfam" id="PF00156"/>
    </source>
</evidence>
<dbReference type="Pfam" id="PF00156">
    <property type="entry name" value="Pribosyltran"/>
    <property type="match status" value="1"/>
</dbReference>
<dbReference type="CDD" id="cd06223">
    <property type="entry name" value="PRTases_typeI"/>
    <property type="match status" value="1"/>
</dbReference>
<proteinExistence type="inferred from homology"/>